<feature type="compositionally biased region" description="Polar residues" evidence="1">
    <location>
        <begin position="799"/>
        <end position="811"/>
    </location>
</feature>
<gene>
    <name evidence="2" type="ORF">D9619_004700</name>
</gene>
<accession>A0A8H5BRE8</accession>
<feature type="compositionally biased region" description="Low complexity" evidence="1">
    <location>
        <begin position="851"/>
        <end position="877"/>
    </location>
</feature>
<feature type="compositionally biased region" description="Low complexity" evidence="1">
    <location>
        <begin position="164"/>
        <end position="182"/>
    </location>
</feature>
<feature type="compositionally biased region" description="Basic and acidic residues" evidence="1">
    <location>
        <begin position="529"/>
        <end position="560"/>
    </location>
</feature>
<feature type="region of interest" description="Disordered" evidence="1">
    <location>
        <begin position="101"/>
        <end position="224"/>
    </location>
</feature>
<feature type="region of interest" description="Disordered" evidence="1">
    <location>
        <begin position="43"/>
        <end position="83"/>
    </location>
</feature>
<dbReference type="OrthoDB" id="3271227at2759"/>
<feature type="compositionally biased region" description="Low complexity" evidence="1">
    <location>
        <begin position="498"/>
        <end position="515"/>
    </location>
</feature>
<sequence length="969" mass="102854">MTDTEPAEPEVVADSEEETEMGLYLPGAMGPPKVRETPSIYDFSPKNPQTVSSISNFTAGPSNQPTYTSIAPPTSANTKGKKADTSIDAYTADFENISATIADRAKTRQRSQRQTSDIIDLSSDDNADMYREPPPPKAKTKPKPKPKLKPKPAEMGAHPSTEKIASTSAAGPAQAQAQTTAPRPRPRPRPIIKRPPPVPAYGDTGAPYPPTSTPPHGPELPIATSPFRYAVSELPPSDLPFPVSSVSTTYNELYNNIHSTRNHSDNIPRIETIRDSTARLSSPDSLFDDRGGGESSASKRRRTGADTEPEIDELATPPQGAAFGFGGLSPSKMPPPPTFFAGSSSSESMGRGSAAASVHATGSASAAPAPFPIELNLEPPEPSLMIIDGPSKPVAAKAAAKPKKLRKPKAVDDYEYEYGDVDFGAKPVVLDEDDMDCDFDPKDDGSGKKKGKEKVKPKEKKEKIPKEPKEPKAKGKKKAGTDAGAEVVYANTDAVKDATTPVAGSSTSTSPPTVGKQQVEVLIVQKPKAGAEKGKQKTKENAKGKGKEKGQDAFKSREFIDASDDDMDIISPPRKSSSNPVAVASPSAARTPSSVPGPSSTKLADGRPPPVGASSSSSKKKRPSSPLPRTPALLGDDDLDSPIPKASASSSSGNQRASGAGKKKRKSVVDFDVDDDGDFLQEADGVEVYAPESSVAAAKKRKVDSSAGASAGAEKSKRGKKKSTVVLSDDDVAGEGPISYSGKDKGTAKGKKPARKIVQDEEEEEQDVTPEVKSTPPESDVSIKENVEPPPSKPVYSTPKPTSVRKLSSSKPDSDAKTPLYARYEIAPRKSSLPMSELIRRANSIPGSPFSTPHASGTPASASTSSSSKLKPLLTGSASRTAYSPYMKASRSMLSRIAPLHPNRRTPPPPPPPPPPRKKTKKELEMEEKWEEEMVESVGGMEAWAAMGDGERREMRKAKWARELGGWDE</sequence>
<feature type="compositionally biased region" description="Pro residues" evidence="1">
    <location>
        <begin position="207"/>
        <end position="218"/>
    </location>
</feature>
<feature type="compositionally biased region" description="Basic and acidic residues" evidence="1">
    <location>
        <begin position="262"/>
        <end position="277"/>
    </location>
</feature>
<keyword evidence="3" id="KW-1185">Reference proteome</keyword>
<evidence type="ECO:0000313" key="3">
    <source>
        <dbReference type="Proteomes" id="UP000567179"/>
    </source>
</evidence>
<feature type="compositionally biased region" description="Basic and acidic residues" evidence="1">
    <location>
        <begin position="454"/>
        <end position="473"/>
    </location>
</feature>
<feature type="compositionally biased region" description="Pro residues" evidence="1">
    <location>
        <begin position="905"/>
        <end position="915"/>
    </location>
</feature>
<feature type="compositionally biased region" description="Low complexity" evidence="1">
    <location>
        <begin position="646"/>
        <end position="660"/>
    </location>
</feature>
<proteinExistence type="predicted"/>
<feature type="compositionally biased region" description="Acidic residues" evidence="1">
    <location>
        <begin position="671"/>
        <end position="685"/>
    </location>
</feature>
<comment type="caution">
    <text evidence="2">The sequence shown here is derived from an EMBL/GenBank/DDBJ whole genome shotgun (WGS) entry which is preliminary data.</text>
</comment>
<dbReference type="Proteomes" id="UP000567179">
    <property type="component" value="Unassembled WGS sequence"/>
</dbReference>
<feature type="compositionally biased region" description="Basic residues" evidence="1">
    <location>
        <begin position="138"/>
        <end position="150"/>
    </location>
</feature>
<reference evidence="2 3" key="1">
    <citation type="journal article" date="2020" name="ISME J.">
        <title>Uncovering the hidden diversity of litter-decomposition mechanisms in mushroom-forming fungi.</title>
        <authorList>
            <person name="Floudas D."/>
            <person name="Bentzer J."/>
            <person name="Ahren D."/>
            <person name="Johansson T."/>
            <person name="Persson P."/>
            <person name="Tunlid A."/>
        </authorList>
    </citation>
    <scope>NUCLEOTIDE SEQUENCE [LARGE SCALE GENOMIC DNA]</scope>
    <source>
        <strain evidence="2 3">CBS 101986</strain>
    </source>
</reference>
<dbReference type="EMBL" id="JAACJJ010000014">
    <property type="protein sequence ID" value="KAF5327203.1"/>
    <property type="molecule type" value="Genomic_DNA"/>
</dbReference>
<feature type="compositionally biased region" description="Low complexity" evidence="1">
    <location>
        <begin position="576"/>
        <end position="596"/>
    </location>
</feature>
<name>A0A8H5BRE8_9AGAR</name>
<feature type="compositionally biased region" description="Polar residues" evidence="1">
    <location>
        <begin position="46"/>
        <end position="78"/>
    </location>
</feature>
<evidence type="ECO:0000313" key="2">
    <source>
        <dbReference type="EMBL" id="KAF5327203.1"/>
    </source>
</evidence>
<feature type="compositionally biased region" description="Low complexity" evidence="1">
    <location>
        <begin position="390"/>
        <end position="399"/>
    </location>
</feature>
<evidence type="ECO:0000256" key="1">
    <source>
        <dbReference type="SAM" id="MobiDB-lite"/>
    </source>
</evidence>
<feature type="compositionally biased region" description="Low complexity" evidence="1">
    <location>
        <begin position="341"/>
        <end position="357"/>
    </location>
</feature>
<feature type="region of interest" description="Disordered" evidence="1">
    <location>
        <begin position="258"/>
        <end position="409"/>
    </location>
</feature>
<protein>
    <submittedName>
        <fullName evidence="2">Uncharacterized protein</fullName>
    </submittedName>
</protein>
<dbReference type="AlphaFoldDB" id="A0A8H5BRE8"/>
<feature type="region of interest" description="Disordered" evidence="1">
    <location>
        <begin position="432"/>
        <end position="928"/>
    </location>
</feature>
<organism evidence="2 3">
    <name type="scientific">Psilocybe cf. subviscida</name>
    <dbReference type="NCBI Taxonomy" id="2480587"/>
    <lineage>
        <taxon>Eukaryota</taxon>
        <taxon>Fungi</taxon>
        <taxon>Dikarya</taxon>
        <taxon>Basidiomycota</taxon>
        <taxon>Agaricomycotina</taxon>
        <taxon>Agaricomycetes</taxon>
        <taxon>Agaricomycetidae</taxon>
        <taxon>Agaricales</taxon>
        <taxon>Agaricineae</taxon>
        <taxon>Strophariaceae</taxon>
        <taxon>Psilocybe</taxon>
    </lineage>
</organism>